<gene>
    <name evidence="2" type="ORF">PMIN01_04267</name>
</gene>
<proteinExistence type="predicted"/>
<protein>
    <recommendedName>
        <fullName evidence="4">Jacalin-type lectin domain-containing protein</fullName>
    </recommendedName>
</protein>
<dbReference type="EMBL" id="WJXW01000004">
    <property type="protein sequence ID" value="KAF9736488.1"/>
    <property type="molecule type" value="Genomic_DNA"/>
</dbReference>
<evidence type="ECO:0000313" key="3">
    <source>
        <dbReference type="Proteomes" id="UP000756921"/>
    </source>
</evidence>
<keyword evidence="3" id="KW-1185">Reference proteome</keyword>
<evidence type="ECO:0008006" key="4">
    <source>
        <dbReference type="Google" id="ProtNLM"/>
    </source>
</evidence>
<dbReference type="SUPFAM" id="SSF56973">
    <property type="entry name" value="Aerolisin/ETX pore-forming domain"/>
    <property type="match status" value="1"/>
</dbReference>
<sequence length="380" mass="41553">MFFPPSSLLYGAVLALTTFLSSASAADCSNGPFAFIWQIGETNPSEDKNMVPFCSSLWDVGIPVTGLDVWYDEREGINALQIQYANGDRHGIFGVPGSSPQHQSIDWEYSKTFVDSFSLWGNGGGNGGGKKLGNIRMVLTDGREFDVGNRHDSRSKKTEFPVDVGAGVMLGFGGWGGDDIKQGYALFLRSQIDHITMTDPVFDDSPENLNAQRKGIELQIVDSYDHANDLNATINWSFETTASVHTSTSTTTSVTKTFGTSVSAHWEASLLAFTVGGGLELSYGYSQTNEKVETKETDVSRTITYEAPIGPGEHVWCQATATSGKADLGYTATINLWLKDGTSWSWKEHGVYSQQAWGDTSSQCRKKPFTNARRSIEWHA</sequence>
<dbReference type="AlphaFoldDB" id="A0A9P6GJD7"/>
<dbReference type="OrthoDB" id="3758675at2759"/>
<feature type="chain" id="PRO_5040194437" description="Jacalin-type lectin domain-containing protein" evidence="1">
    <location>
        <begin position="26"/>
        <end position="380"/>
    </location>
</feature>
<evidence type="ECO:0000313" key="2">
    <source>
        <dbReference type="EMBL" id="KAF9736488.1"/>
    </source>
</evidence>
<dbReference type="Gene3D" id="2.170.15.10">
    <property type="entry name" value="Proaerolysin, chain A, domain 3"/>
    <property type="match status" value="1"/>
</dbReference>
<organism evidence="2 3">
    <name type="scientific">Paraphaeosphaeria minitans</name>
    <dbReference type="NCBI Taxonomy" id="565426"/>
    <lineage>
        <taxon>Eukaryota</taxon>
        <taxon>Fungi</taxon>
        <taxon>Dikarya</taxon>
        <taxon>Ascomycota</taxon>
        <taxon>Pezizomycotina</taxon>
        <taxon>Dothideomycetes</taxon>
        <taxon>Pleosporomycetidae</taxon>
        <taxon>Pleosporales</taxon>
        <taxon>Massarineae</taxon>
        <taxon>Didymosphaeriaceae</taxon>
        <taxon>Paraphaeosphaeria</taxon>
    </lineage>
</organism>
<comment type="caution">
    <text evidence="2">The sequence shown here is derived from an EMBL/GenBank/DDBJ whole genome shotgun (WGS) entry which is preliminary data.</text>
</comment>
<evidence type="ECO:0000256" key="1">
    <source>
        <dbReference type="SAM" id="SignalP"/>
    </source>
</evidence>
<keyword evidence="1" id="KW-0732">Signal</keyword>
<dbReference type="Proteomes" id="UP000756921">
    <property type="component" value="Unassembled WGS sequence"/>
</dbReference>
<accession>A0A9P6GJD7</accession>
<feature type="signal peptide" evidence="1">
    <location>
        <begin position="1"/>
        <end position="25"/>
    </location>
</feature>
<name>A0A9P6GJD7_9PLEO</name>
<reference evidence="2" key="1">
    <citation type="journal article" date="2020" name="Mol. Plant Microbe Interact.">
        <title>Genome Sequence of the Biocontrol Agent Coniothyrium minitans strain Conio (IMI 134523).</title>
        <authorList>
            <person name="Patel D."/>
            <person name="Shittu T.A."/>
            <person name="Baroncelli R."/>
            <person name="Muthumeenakshi S."/>
            <person name="Osborne T.H."/>
            <person name="Janganan T.K."/>
            <person name="Sreenivasaprasad S."/>
        </authorList>
    </citation>
    <scope>NUCLEOTIDE SEQUENCE</scope>
    <source>
        <strain evidence="2">Conio</strain>
    </source>
</reference>